<proteinExistence type="predicted"/>
<feature type="signal peptide" evidence="1">
    <location>
        <begin position="1"/>
        <end position="24"/>
    </location>
</feature>
<dbReference type="AlphaFoldDB" id="A0A9P7BYY1"/>
<dbReference type="Proteomes" id="UP000740926">
    <property type="component" value="Unassembled WGS sequence"/>
</dbReference>
<protein>
    <recommendedName>
        <fullName evidence="4">Secreted protein</fullName>
    </recommendedName>
</protein>
<accession>A0A9P7BYY1</accession>
<gene>
    <name evidence="2" type="ORF">G6F50_018402</name>
</gene>
<organism evidence="2 3">
    <name type="scientific">Rhizopus delemar</name>
    <dbReference type="NCBI Taxonomy" id="936053"/>
    <lineage>
        <taxon>Eukaryota</taxon>
        <taxon>Fungi</taxon>
        <taxon>Fungi incertae sedis</taxon>
        <taxon>Mucoromycota</taxon>
        <taxon>Mucoromycotina</taxon>
        <taxon>Mucoromycetes</taxon>
        <taxon>Mucorales</taxon>
        <taxon>Mucorineae</taxon>
        <taxon>Rhizopodaceae</taxon>
        <taxon>Rhizopus</taxon>
    </lineage>
</organism>
<feature type="chain" id="PRO_5040212410" description="Secreted protein" evidence="1">
    <location>
        <begin position="25"/>
        <end position="68"/>
    </location>
</feature>
<dbReference type="EMBL" id="JAANIU010017845">
    <property type="protein sequence ID" value="KAG1526136.1"/>
    <property type="molecule type" value="Genomic_DNA"/>
</dbReference>
<reference evidence="2 3" key="1">
    <citation type="journal article" date="2020" name="Microb. Genom.">
        <title>Genetic diversity of clinical and environmental Mucorales isolates obtained from an investigation of mucormycosis cases among solid organ transplant recipients.</title>
        <authorList>
            <person name="Nguyen M.H."/>
            <person name="Kaul D."/>
            <person name="Muto C."/>
            <person name="Cheng S.J."/>
            <person name="Richter R.A."/>
            <person name="Bruno V.M."/>
            <person name="Liu G."/>
            <person name="Beyhan S."/>
            <person name="Sundermann A.J."/>
            <person name="Mounaud S."/>
            <person name="Pasculle A.W."/>
            <person name="Nierman W.C."/>
            <person name="Driscoll E."/>
            <person name="Cumbie R."/>
            <person name="Clancy C.J."/>
            <person name="Dupont C.L."/>
        </authorList>
    </citation>
    <scope>NUCLEOTIDE SEQUENCE [LARGE SCALE GENOMIC DNA]</scope>
    <source>
        <strain evidence="2 3">GL24</strain>
    </source>
</reference>
<evidence type="ECO:0000313" key="2">
    <source>
        <dbReference type="EMBL" id="KAG1526136.1"/>
    </source>
</evidence>
<evidence type="ECO:0000313" key="3">
    <source>
        <dbReference type="Proteomes" id="UP000740926"/>
    </source>
</evidence>
<keyword evidence="1" id="KW-0732">Signal</keyword>
<comment type="caution">
    <text evidence="2">The sequence shown here is derived from an EMBL/GenBank/DDBJ whole genome shotgun (WGS) entry which is preliminary data.</text>
</comment>
<evidence type="ECO:0008006" key="4">
    <source>
        <dbReference type="Google" id="ProtNLM"/>
    </source>
</evidence>
<keyword evidence="3" id="KW-1185">Reference proteome</keyword>
<sequence length="68" mass="7487">MMRSWAWYIIAMPGITRWLTTARAAIAPLTLNSSIQSLSTMPALRASSSLNHTIGPPRDSVCMIRLSL</sequence>
<name>A0A9P7BYY1_9FUNG</name>
<evidence type="ECO:0000256" key="1">
    <source>
        <dbReference type="SAM" id="SignalP"/>
    </source>
</evidence>